<gene>
    <name evidence="1" type="ORF">PUV54_00170</name>
</gene>
<name>A0AAE9ZEZ1_9PROT</name>
<dbReference type="SUPFAM" id="SSF82679">
    <property type="entry name" value="N-utilization substance G protein NusG, N-terminal domain"/>
    <property type="match status" value="1"/>
</dbReference>
<accession>A0AAE9ZEZ1</accession>
<dbReference type="GO" id="GO:0006354">
    <property type="term" value="P:DNA-templated transcription elongation"/>
    <property type="evidence" value="ECO:0007669"/>
    <property type="project" value="InterPro"/>
</dbReference>
<evidence type="ECO:0000313" key="1">
    <source>
        <dbReference type="EMBL" id="WDI31608.1"/>
    </source>
</evidence>
<protein>
    <recommendedName>
        <fullName evidence="3">NusG-like N-terminal domain-containing protein</fullName>
    </recommendedName>
</protein>
<sequence length="200" mass="22704">MYKRANRYTAADTLAPCDVWATPQWHLIRVQIDKVFTVAAILQKCGLKAWAPLQTGWIKIGPNRMRVRHRPVDHPAFFNYLFVGISDPSHWRALFQTNYVRAMVAIETADGPRPFAVAPHVVNGAMARQRKGNFRPEQLRRRLPAFGEGDMVRTIETENPWSGQVLRVQAIEESKARVLGELLGKEIEFEISLDALCKAA</sequence>
<dbReference type="AlphaFoldDB" id="A0AAE9ZEZ1"/>
<dbReference type="EMBL" id="CP118166">
    <property type="protein sequence ID" value="WDI31608.1"/>
    <property type="molecule type" value="Genomic_DNA"/>
</dbReference>
<evidence type="ECO:0000313" key="2">
    <source>
        <dbReference type="Proteomes" id="UP001214043"/>
    </source>
</evidence>
<keyword evidence="2" id="KW-1185">Reference proteome</keyword>
<organism evidence="1 2">
    <name type="scientific">Hyphococcus flavus</name>
    <dbReference type="NCBI Taxonomy" id="1866326"/>
    <lineage>
        <taxon>Bacteria</taxon>
        <taxon>Pseudomonadati</taxon>
        <taxon>Pseudomonadota</taxon>
        <taxon>Alphaproteobacteria</taxon>
        <taxon>Parvularculales</taxon>
        <taxon>Parvularculaceae</taxon>
        <taxon>Hyphococcus</taxon>
    </lineage>
</organism>
<proteinExistence type="predicted"/>
<dbReference type="InterPro" id="IPR036735">
    <property type="entry name" value="NGN_dom_sf"/>
</dbReference>
<dbReference type="KEGG" id="hfl:PUV54_00170"/>
<dbReference type="Gene3D" id="3.30.70.940">
    <property type="entry name" value="NusG, N-terminal domain"/>
    <property type="match status" value="1"/>
</dbReference>
<dbReference type="Proteomes" id="UP001214043">
    <property type="component" value="Chromosome"/>
</dbReference>
<evidence type="ECO:0008006" key="3">
    <source>
        <dbReference type="Google" id="ProtNLM"/>
    </source>
</evidence>
<dbReference type="RefSeq" id="WP_274493495.1">
    <property type="nucleotide sequence ID" value="NZ_CP118166.1"/>
</dbReference>
<reference evidence="1" key="1">
    <citation type="submission" date="2023-02" db="EMBL/GenBank/DDBJ databases">
        <title>Genome sequence of Hyphococcus flavus.</title>
        <authorList>
            <person name="Rong J.-C."/>
            <person name="Zhao Q."/>
            <person name="Yi M."/>
            <person name="Wu J.-Y."/>
        </authorList>
    </citation>
    <scope>NUCLEOTIDE SEQUENCE</scope>
    <source>
        <strain evidence="1">MCCC 1K03223</strain>
    </source>
</reference>